<evidence type="ECO:0000313" key="2">
    <source>
        <dbReference type="EMBL" id="TNN37453.1"/>
    </source>
</evidence>
<dbReference type="EMBL" id="SRLO01001487">
    <property type="protein sequence ID" value="TNN37453.1"/>
    <property type="molecule type" value="Genomic_DNA"/>
</dbReference>
<comment type="caution">
    <text evidence="2">The sequence shown here is derived from an EMBL/GenBank/DDBJ whole genome shotgun (WGS) entry which is preliminary data.</text>
</comment>
<evidence type="ECO:0000256" key="1">
    <source>
        <dbReference type="SAM" id="MobiDB-lite"/>
    </source>
</evidence>
<dbReference type="Proteomes" id="UP000314294">
    <property type="component" value="Unassembled WGS sequence"/>
</dbReference>
<evidence type="ECO:0000313" key="3">
    <source>
        <dbReference type="Proteomes" id="UP000314294"/>
    </source>
</evidence>
<proteinExistence type="predicted"/>
<protein>
    <submittedName>
        <fullName evidence="2">Uncharacterized protein</fullName>
    </submittedName>
</protein>
<organism evidence="2 3">
    <name type="scientific">Liparis tanakae</name>
    <name type="common">Tanaka's snailfish</name>
    <dbReference type="NCBI Taxonomy" id="230148"/>
    <lineage>
        <taxon>Eukaryota</taxon>
        <taxon>Metazoa</taxon>
        <taxon>Chordata</taxon>
        <taxon>Craniata</taxon>
        <taxon>Vertebrata</taxon>
        <taxon>Euteleostomi</taxon>
        <taxon>Actinopterygii</taxon>
        <taxon>Neopterygii</taxon>
        <taxon>Teleostei</taxon>
        <taxon>Neoteleostei</taxon>
        <taxon>Acanthomorphata</taxon>
        <taxon>Eupercaria</taxon>
        <taxon>Perciformes</taxon>
        <taxon>Cottioidei</taxon>
        <taxon>Cottales</taxon>
        <taxon>Liparidae</taxon>
        <taxon>Liparis</taxon>
    </lineage>
</organism>
<reference evidence="2 3" key="1">
    <citation type="submission" date="2019-03" db="EMBL/GenBank/DDBJ databases">
        <title>First draft genome of Liparis tanakae, snailfish: a comprehensive survey of snailfish specific genes.</title>
        <authorList>
            <person name="Kim W."/>
            <person name="Song I."/>
            <person name="Jeong J.-H."/>
            <person name="Kim D."/>
            <person name="Kim S."/>
            <person name="Ryu S."/>
            <person name="Song J.Y."/>
            <person name="Lee S.K."/>
        </authorList>
    </citation>
    <scope>NUCLEOTIDE SEQUENCE [LARGE SCALE GENOMIC DNA]</scope>
    <source>
        <tissue evidence="2">Muscle</tissue>
    </source>
</reference>
<gene>
    <name evidence="2" type="ORF">EYF80_052382</name>
</gene>
<dbReference type="AlphaFoldDB" id="A0A4Z2F9B3"/>
<keyword evidence="3" id="KW-1185">Reference proteome</keyword>
<name>A0A4Z2F9B3_9TELE</name>
<sequence>MKRESQEHKAAGVREPVRSSSGPLHSRRAGRLKPSQLVPHALRNACKLFKSFGITRLKWLRRFNSGDGNAARCVRIPLWTSHSAVLAGRIVSVAARGH</sequence>
<feature type="compositionally biased region" description="Basic and acidic residues" evidence="1">
    <location>
        <begin position="1"/>
        <end position="17"/>
    </location>
</feature>
<accession>A0A4Z2F9B3</accession>
<feature type="region of interest" description="Disordered" evidence="1">
    <location>
        <begin position="1"/>
        <end position="35"/>
    </location>
</feature>